<evidence type="ECO:0000256" key="2">
    <source>
        <dbReference type="ARBA" id="ARBA00022670"/>
    </source>
</evidence>
<evidence type="ECO:0000256" key="6">
    <source>
        <dbReference type="ARBA" id="ARBA00023157"/>
    </source>
</evidence>
<dbReference type="InterPro" id="IPR025660">
    <property type="entry name" value="Pept_his_AS"/>
</dbReference>
<dbReference type="Proteomes" id="UP001152759">
    <property type="component" value="Chromosome 1"/>
</dbReference>
<dbReference type="InterPro" id="IPR013128">
    <property type="entry name" value="Peptidase_C1A"/>
</dbReference>
<dbReference type="OrthoDB" id="65740at2759"/>
<evidence type="ECO:0000256" key="4">
    <source>
        <dbReference type="ARBA" id="ARBA00022807"/>
    </source>
</evidence>
<dbReference type="InterPro" id="IPR000668">
    <property type="entry name" value="Peptidase_C1A_C"/>
</dbReference>
<keyword evidence="7" id="KW-0732">Signal</keyword>
<evidence type="ECO:0000313" key="10">
    <source>
        <dbReference type="EMBL" id="CAH0381078.1"/>
    </source>
</evidence>
<keyword evidence="3" id="KW-0378">Hydrolase</keyword>
<feature type="domain" description="Cathepsin propeptide inhibitor" evidence="9">
    <location>
        <begin position="257"/>
        <end position="314"/>
    </location>
</feature>
<feature type="signal peptide" evidence="7">
    <location>
        <begin position="1"/>
        <end position="19"/>
    </location>
</feature>
<dbReference type="PROSITE" id="PS00139">
    <property type="entry name" value="THIOL_PROTEASE_CYS"/>
    <property type="match status" value="1"/>
</dbReference>
<dbReference type="SMART" id="SM00645">
    <property type="entry name" value="Pept_C1"/>
    <property type="match status" value="1"/>
</dbReference>
<evidence type="ECO:0000259" key="9">
    <source>
        <dbReference type="SMART" id="SM00848"/>
    </source>
</evidence>
<name>A0A9N9ZWV9_BEMTA</name>
<dbReference type="KEGG" id="btab:109041098"/>
<keyword evidence="2" id="KW-0645">Protease</keyword>
<dbReference type="InterPro" id="IPR025661">
    <property type="entry name" value="Pept_asp_AS"/>
</dbReference>
<evidence type="ECO:0000256" key="7">
    <source>
        <dbReference type="SAM" id="SignalP"/>
    </source>
</evidence>
<keyword evidence="11" id="KW-1185">Reference proteome</keyword>
<dbReference type="Pfam" id="PF00112">
    <property type="entry name" value="Peptidase_C1"/>
    <property type="match status" value="1"/>
</dbReference>
<organism evidence="10 11">
    <name type="scientific">Bemisia tabaci</name>
    <name type="common">Sweetpotato whitefly</name>
    <name type="synonym">Aleurodes tabaci</name>
    <dbReference type="NCBI Taxonomy" id="7038"/>
    <lineage>
        <taxon>Eukaryota</taxon>
        <taxon>Metazoa</taxon>
        <taxon>Ecdysozoa</taxon>
        <taxon>Arthropoda</taxon>
        <taxon>Hexapoda</taxon>
        <taxon>Insecta</taxon>
        <taxon>Pterygota</taxon>
        <taxon>Neoptera</taxon>
        <taxon>Paraneoptera</taxon>
        <taxon>Hemiptera</taxon>
        <taxon>Sternorrhyncha</taxon>
        <taxon>Aleyrodoidea</taxon>
        <taxon>Aleyrodidae</taxon>
        <taxon>Aleyrodinae</taxon>
        <taxon>Bemisia</taxon>
    </lineage>
</organism>
<gene>
    <name evidence="10" type="ORF">BEMITA_LOCUS763</name>
</gene>
<dbReference type="InterPro" id="IPR013201">
    <property type="entry name" value="Prot_inhib_I29"/>
</dbReference>
<dbReference type="PRINTS" id="PR00705">
    <property type="entry name" value="PAPAIN"/>
</dbReference>
<keyword evidence="5" id="KW-0865">Zymogen</keyword>
<evidence type="ECO:0000256" key="3">
    <source>
        <dbReference type="ARBA" id="ARBA00022801"/>
    </source>
</evidence>
<dbReference type="PROSITE" id="PS00639">
    <property type="entry name" value="THIOL_PROTEASE_HIS"/>
    <property type="match status" value="1"/>
</dbReference>
<dbReference type="InterPro" id="IPR038765">
    <property type="entry name" value="Papain-like_cys_pep_sf"/>
</dbReference>
<comment type="similarity">
    <text evidence="1">Belongs to the peptidase C1 family.</text>
</comment>
<feature type="chain" id="PRO_5040234007" evidence="7">
    <location>
        <begin position="20"/>
        <end position="561"/>
    </location>
</feature>
<dbReference type="GO" id="GO:0008234">
    <property type="term" value="F:cysteine-type peptidase activity"/>
    <property type="evidence" value="ECO:0007669"/>
    <property type="project" value="UniProtKB-KW"/>
</dbReference>
<keyword evidence="6" id="KW-1015">Disulfide bond</keyword>
<dbReference type="EMBL" id="OU963862">
    <property type="protein sequence ID" value="CAH0381078.1"/>
    <property type="molecule type" value="Genomic_DNA"/>
</dbReference>
<dbReference type="FunFam" id="3.90.70.10:FF:000087">
    <property type="entry name" value="Counting factor associated protein D"/>
    <property type="match status" value="1"/>
</dbReference>
<dbReference type="GO" id="GO:0006508">
    <property type="term" value="P:proteolysis"/>
    <property type="evidence" value="ECO:0007669"/>
    <property type="project" value="UniProtKB-KW"/>
</dbReference>
<sequence length="561" mass="63184">MKLHLAALIICCASFCVKECSLRIHHSKNDVRESESSPVFSKTYSLTATLYIPYAEIREPLFAWYDSNVGASRIDYYGGMMKTYQLSNSGQYGASIKVVPVTTEDETNVESCMQVNGSDSYHITPQSVVPDLTNFKFIGQDIVDGTPVDKWRYVESDGHKVSKYTAWVRYERVNGSKTPIPVRYEMNGYNSLLGSHFDHYYLSYDSYTTESPDPDVFIIAENLKCGSFPGPGVDHIYTFNPIKEFIENYDEHVDNSFDAFKRKHNKSYSPSTHEHINRKEIFRQNLRFIHSKNRANLGFQMAVNHLADRSEMELKALRGRKYSAGYNGGLPFPYDAEKEIADVPETLDWRLFGAVTPVKDQSVCGSCWTFGTTGTVEGAFFLKYKYQVVLAPQALVDCSWGYGNNGCDGGEDYRAYKWIQKHGGLPTEEDYPYLGADGFCHVNNSRLFGGISGYVNVTVNDEKALKVALFKKGPISISIDASPRTFTFFSNGIYDDPDCKNGVDELDHSVLLVGYGSLNGKEYWLVKNSWSTYWGNDGYILISPVNNICGVTTAPTYVLMK</sequence>
<keyword evidence="4" id="KW-0788">Thiol protease</keyword>
<dbReference type="PANTHER" id="PTHR12411">
    <property type="entry name" value="CYSTEINE PROTEASE FAMILY C1-RELATED"/>
    <property type="match status" value="1"/>
</dbReference>
<evidence type="ECO:0000256" key="1">
    <source>
        <dbReference type="ARBA" id="ARBA00008455"/>
    </source>
</evidence>
<dbReference type="Pfam" id="PF08246">
    <property type="entry name" value="Inhibitor_I29"/>
    <property type="match status" value="1"/>
</dbReference>
<proteinExistence type="inferred from homology"/>
<reference evidence="10" key="1">
    <citation type="submission" date="2021-12" db="EMBL/GenBank/DDBJ databases">
        <authorList>
            <person name="King R."/>
        </authorList>
    </citation>
    <scope>NUCLEOTIDE SEQUENCE</scope>
</reference>
<protein>
    <submittedName>
        <fullName evidence="10">Uncharacterized protein</fullName>
    </submittedName>
</protein>
<dbReference type="PROSITE" id="PS00640">
    <property type="entry name" value="THIOL_PROTEASE_ASN"/>
    <property type="match status" value="1"/>
</dbReference>
<evidence type="ECO:0000256" key="5">
    <source>
        <dbReference type="ARBA" id="ARBA00023145"/>
    </source>
</evidence>
<feature type="domain" description="Peptidase C1A papain C-terminal" evidence="8">
    <location>
        <begin position="343"/>
        <end position="559"/>
    </location>
</feature>
<evidence type="ECO:0000259" key="8">
    <source>
        <dbReference type="SMART" id="SM00645"/>
    </source>
</evidence>
<dbReference type="InterPro" id="IPR039417">
    <property type="entry name" value="Peptidase_C1A_papain-like"/>
</dbReference>
<dbReference type="CDD" id="cd02248">
    <property type="entry name" value="Peptidase_C1A"/>
    <property type="match status" value="1"/>
</dbReference>
<dbReference type="AlphaFoldDB" id="A0A9N9ZWV9"/>
<dbReference type="SUPFAM" id="SSF54001">
    <property type="entry name" value="Cysteine proteinases"/>
    <property type="match status" value="1"/>
</dbReference>
<evidence type="ECO:0000313" key="11">
    <source>
        <dbReference type="Proteomes" id="UP001152759"/>
    </source>
</evidence>
<dbReference type="Gene3D" id="3.90.70.10">
    <property type="entry name" value="Cysteine proteinases"/>
    <property type="match status" value="1"/>
</dbReference>
<accession>A0A9N9ZWV9</accession>
<dbReference type="InterPro" id="IPR000169">
    <property type="entry name" value="Pept_cys_AS"/>
</dbReference>
<dbReference type="SMART" id="SM00848">
    <property type="entry name" value="Inhibitor_I29"/>
    <property type="match status" value="1"/>
</dbReference>